<protein>
    <recommendedName>
        <fullName evidence="6">G-protein coupled receptors family 1 profile domain-containing protein</fullName>
    </recommendedName>
</protein>
<proteinExistence type="predicted"/>
<feature type="domain" description="G-protein coupled receptors family 1 profile" evidence="6">
    <location>
        <begin position="28"/>
        <end position="143"/>
    </location>
</feature>
<evidence type="ECO:0000256" key="5">
    <source>
        <dbReference type="SAM" id="Phobius"/>
    </source>
</evidence>
<dbReference type="GO" id="GO:0016020">
    <property type="term" value="C:membrane"/>
    <property type="evidence" value="ECO:0007669"/>
    <property type="project" value="UniProtKB-SubCell"/>
</dbReference>
<dbReference type="PANTHER" id="PTHR46641">
    <property type="entry name" value="FMRFAMIDE RECEPTOR-RELATED"/>
    <property type="match status" value="1"/>
</dbReference>
<dbReference type="GeneID" id="20232124"/>
<keyword evidence="3 5" id="KW-1133">Transmembrane helix</keyword>
<dbReference type="InterPro" id="IPR052954">
    <property type="entry name" value="GPCR-Ligand_Int"/>
</dbReference>
<dbReference type="PROSITE" id="PS00237">
    <property type="entry name" value="G_PROTEIN_RECEP_F1_1"/>
    <property type="match status" value="1"/>
</dbReference>
<evidence type="ECO:0000313" key="8">
    <source>
        <dbReference type="Proteomes" id="UP000030746"/>
    </source>
</evidence>
<evidence type="ECO:0000256" key="4">
    <source>
        <dbReference type="ARBA" id="ARBA00023136"/>
    </source>
</evidence>
<sequence>MEPLTVEKWGWWIKQILTPIVVVIGLTGNCLSFIVMKTKSWRHKSYSHYLCALAFFDSLTLINREVKLIDGMKIYANEQSLFSNFGDVACSMYNFYVHLCYLMSSWLIVAMAMERFVAVYFPLKKAYFCTQTGAAIVICTLTM</sequence>
<name>V4A270_LOTGI</name>
<dbReference type="AlphaFoldDB" id="V4A270"/>
<feature type="non-terminal residue" evidence="7">
    <location>
        <position position="143"/>
    </location>
</feature>
<evidence type="ECO:0000313" key="7">
    <source>
        <dbReference type="EMBL" id="ESO90787.1"/>
    </source>
</evidence>
<dbReference type="InterPro" id="IPR017452">
    <property type="entry name" value="GPCR_Rhodpsn_7TM"/>
</dbReference>
<dbReference type="PANTHER" id="PTHR46641:SF25">
    <property type="entry name" value="CNMAMIDE RECEPTOR-RELATED"/>
    <property type="match status" value="1"/>
</dbReference>
<dbReference type="GO" id="GO:0004930">
    <property type="term" value="F:G protein-coupled receptor activity"/>
    <property type="evidence" value="ECO:0007669"/>
    <property type="project" value="InterPro"/>
</dbReference>
<dbReference type="OrthoDB" id="9990906at2759"/>
<feature type="transmembrane region" description="Helical" evidence="5">
    <location>
        <begin position="95"/>
        <end position="117"/>
    </location>
</feature>
<keyword evidence="2 5" id="KW-0812">Transmembrane</keyword>
<feature type="transmembrane region" description="Helical" evidence="5">
    <location>
        <begin position="12"/>
        <end position="34"/>
    </location>
</feature>
<dbReference type="InterPro" id="IPR000276">
    <property type="entry name" value="GPCR_Rhodpsn"/>
</dbReference>
<comment type="subcellular location">
    <subcellularLocation>
        <location evidence="1">Membrane</location>
    </subcellularLocation>
</comment>
<dbReference type="EMBL" id="KB202325">
    <property type="protein sequence ID" value="ESO90787.1"/>
    <property type="molecule type" value="Genomic_DNA"/>
</dbReference>
<dbReference type="PROSITE" id="PS50262">
    <property type="entry name" value="G_PROTEIN_RECEP_F1_2"/>
    <property type="match status" value="1"/>
</dbReference>
<organism evidence="7 8">
    <name type="scientific">Lottia gigantea</name>
    <name type="common">Giant owl limpet</name>
    <dbReference type="NCBI Taxonomy" id="225164"/>
    <lineage>
        <taxon>Eukaryota</taxon>
        <taxon>Metazoa</taxon>
        <taxon>Spiralia</taxon>
        <taxon>Lophotrochozoa</taxon>
        <taxon>Mollusca</taxon>
        <taxon>Gastropoda</taxon>
        <taxon>Patellogastropoda</taxon>
        <taxon>Lottioidea</taxon>
        <taxon>Lottiidae</taxon>
        <taxon>Lottia</taxon>
    </lineage>
</organism>
<evidence type="ECO:0000259" key="6">
    <source>
        <dbReference type="PROSITE" id="PS50262"/>
    </source>
</evidence>
<reference evidence="7 8" key="1">
    <citation type="journal article" date="2013" name="Nature">
        <title>Insights into bilaterian evolution from three spiralian genomes.</title>
        <authorList>
            <person name="Simakov O."/>
            <person name="Marletaz F."/>
            <person name="Cho S.J."/>
            <person name="Edsinger-Gonzales E."/>
            <person name="Havlak P."/>
            <person name="Hellsten U."/>
            <person name="Kuo D.H."/>
            <person name="Larsson T."/>
            <person name="Lv J."/>
            <person name="Arendt D."/>
            <person name="Savage R."/>
            <person name="Osoegawa K."/>
            <person name="de Jong P."/>
            <person name="Grimwood J."/>
            <person name="Chapman J.A."/>
            <person name="Shapiro H."/>
            <person name="Aerts A."/>
            <person name="Otillar R.P."/>
            <person name="Terry A.Y."/>
            <person name="Boore J.L."/>
            <person name="Grigoriev I.V."/>
            <person name="Lindberg D.R."/>
            <person name="Seaver E.C."/>
            <person name="Weisblat D.A."/>
            <person name="Putnam N.H."/>
            <person name="Rokhsar D.S."/>
        </authorList>
    </citation>
    <scope>NUCLEOTIDE SEQUENCE [LARGE SCALE GENOMIC DNA]</scope>
</reference>
<dbReference type="SUPFAM" id="SSF81321">
    <property type="entry name" value="Family A G protein-coupled receptor-like"/>
    <property type="match status" value="1"/>
</dbReference>
<dbReference type="Pfam" id="PF00001">
    <property type="entry name" value="7tm_1"/>
    <property type="match status" value="1"/>
</dbReference>
<dbReference type="Proteomes" id="UP000030746">
    <property type="component" value="Unassembled WGS sequence"/>
</dbReference>
<dbReference type="RefSeq" id="XP_009058444.1">
    <property type="nucleotide sequence ID" value="XM_009060196.1"/>
</dbReference>
<evidence type="ECO:0000256" key="2">
    <source>
        <dbReference type="ARBA" id="ARBA00022692"/>
    </source>
</evidence>
<dbReference type="OMA" id="FSMMRNT"/>
<evidence type="ECO:0000256" key="1">
    <source>
        <dbReference type="ARBA" id="ARBA00004370"/>
    </source>
</evidence>
<gene>
    <name evidence="7" type="ORF">LOTGIDRAFT_122578</name>
</gene>
<dbReference type="HOGENOM" id="CLU_135412_1_1_1"/>
<evidence type="ECO:0000256" key="3">
    <source>
        <dbReference type="ARBA" id="ARBA00022989"/>
    </source>
</evidence>
<accession>V4A270</accession>
<keyword evidence="8" id="KW-1185">Reference proteome</keyword>
<dbReference type="CTD" id="20232124"/>
<dbReference type="Gene3D" id="1.20.1070.10">
    <property type="entry name" value="Rhodopsin 7-helix transmembrane proteins"/>
    <property type="match status" value="1"/>
</dbReference>
<dbReference type="KEGG" id="lgi:LOTGIDRAFT_122578"/>
<keyword evidence="4 5" id="KW-0472">Membrane</keyword>